<evidence type="ECO:0000313" key="21">
    <source>
        <dbReference type="WBParaSite" id="PSAMB.scaffold2376size23518.g17480.t1"/>
    </source>
</evidence>
<accession>A0A914VTQ6</accession>
<keyword evidence="10" id="KW-0675">Receptor</keyword>
<evidence type="ECO:0000256" key="14">
    <source>
        <dbReference type="RuleBase" id="RU000405"/>
    </source>
</evidence>
<feature type="coiled-coil region" evidence="16">
    <location>
        <begin position="817"/>
        <end position="848"/>
    </location>
</feature>
<sequence>MAQTLAAKIYPGLLLLISFCYIEALRVKVGHVGNVGVLNEESILLMAKEQLERDGILDSKLQIEIKSVNGCGQFIGVDAAAEMYYRENVTAFIGPACADEMDAVAKLAGVWNVPVVGYMSSAGYFINKTIYSTLARMSTTTANGLADALVSILRHFTLTTIAIAHSTDDDIVKRIEHITESLGKNNINLVMKVPFPKDATAEEIIASGKLKLIQDSARIVIVLFGSALRDCRPIMKAFRQVGMSSEEYLFILPWIFHDWGVQRPWLDENKIEVPEIKADFNGAILLDNDINVDAGNEAFVKRISQEAGLSDAKIAVTRISNYLALYDSLSLYVRALKSAINKTGDESIYRNGRYLWNEMRLMKFDGASGAIATDALAERIPHFAGYYVHPDNSEHMLITNIRPVMDDDCDGTINGTGCYSMVLENVNDRIWSRALSGKERPRCGYDGMDCDFRPYIGAGVGVLIIFVLLVSVALYKRYQARRLLASMPWQIPLDKVRLVDDSRLSKTISSLKSSHSAFSAASQFIADRSCAIFGNNYAKVQRFKQTKALNFDEGILSLLLSMKQLNHDNLIPFLGICCNNQKNEMMVLWKHCSRGTLSDYIHNDTMVMDSNFKKSFVRDITQGVEYLHTSPVGYHGSLSPVKCLIDNNFVVKVGGFALEDPIQEWTEGGSIAPQEPDKDASRSTELLYMAPEDLRIEQLHKRKHSKLNKLSTFKTNRQIADMYAYGITLYETLFRQIPYSELEEDVEAIVKEVRDYQPSRAVQPRRPMITQEMAKDLHSDVILLMRSCWAENIDARPTIKRAKKIISDQMTSKGGLIDQMMKMQEQYANNLEKLVKDRTAMFEEAQQRADRLLLQILPKDIAMELKMGRAVPPRSFDSATVLFTDIVGFTTICSASSPMEIVAFLNGLFSGYDSIINESDAFKVETIGDAYLVVSGVPTENESRHVKIIAEIALKMREFLTKYELPHKTSEHLQARWGLHTGPVAAGVVGLTAPRYCLFGDTVNVASRMESTGLPGTIQMSEAAHSLLTAIYNKKFICEARGKIEVKGKGQCSTFWLKERKYETAAARQITHRC</sequence>
<evidence type="ECO:0000256" key="6">
    <source>
        <dbReference type="ARBA" id="ARBA00022741"/>
    </source>
</evidence>
<keyword evidence="16" id="KW-0175">Coiled coil</keyword>
<feature type="domain" description="Guanylate cyclase" evidence="19">
    <location>
        <begin position="880"/>
        <end position="1010"/>
    </location>
</feature>
<dbReference type="FunFam" id="3.30.70.1230:FF:000035">
    <property type="entry name" value="Guanylate cyclase"/>
    <property type="match status" value="1"/>
</dbReference>
<dbReference type="SUPFAM" id="SSF53822">
    <property type="entry name" value="Periplasmic binding protein-like I"/>
    <property type="match status" value="1"/>
</dbReference>
<comment type="subcellular location">
    <subcellularLocation>
        <location evidence="2">Membrane</location>
        <topology evidence="2">Single-pass type I membrane protein</topology>
    </subcellularLocation>
</comment>
<dbReference type="GO" id="GO:0004672">
    <property type="term" value="F:protein kinase activity"/>
    <property type="evidence" value="ECO:0007669"/>
    <property type="project" value="InterPro"/>
</dbReference>
<comment type="similarity">
    <text evidence="14">Belongs to the adenylyl cyclase class-4/guanylyl cyclase family.</text>
</comment>
<keyword evidence="8" id="KW-0342">GTP-binding</keyword>
<evidence type="ECO:0000256" key="17">
    <source>
        <dbReference type="SAM" id="Phobius"/>
    </source>
</evidence>
<dbReference type="Proteomes" id="UP000887566">
    <property type="component" value="Unplaced"/>
</dbReference>
<reference evidence="21" key="1">
    <citation type="submission" date="2022-11" db="UniProtKB">
        <authorList>
            <consortium name="WormBaseParasite"/>
        </authorList>
    </citation>
    <scope>IDENTIFICATION</scope>
</reference>
<dbReference type="GO" id="GO:0004016">
    <property type="term" value="F:adenylate cyclase activity"/>
    <property type="evidence" value="ECO:0007669"/>
    <property type="project" value="TreeGrafter"/>
</dbReference>
<keyword evidence="12 14" id="KW-0456">Lyase</keyword>
<evidence type="ECO:0000256" key="2">
    <source>
        <dbReference type="ARBA" id="ARBA00004479"/>
    </source>
</evidence>
<keyword evidence="7 17" id="KW-1133">Transmembrane helix</keyword>
<keyword evidence="6" id="KW-0547">Nucleotide-binding</keyword>
<dbReference type="PROSITE" id="PS50125">
    <property type="entry name" value="GUANYLATE_CYCLASE_2"/>
    <property type="match status" value="1"/>
</dbReference>
<evidence type="ECO:0000259" key="19">
    <source>
        <dbReference type="PROSITE" id="PS50125"/>
    </source>
</evidence>
<dbReference type="GO" id="GO:0001653">
    <property type="term" value="F:peptide receptor activity"/>
    <property type="evidence" value="ECO:0007669"/>
    <property type="project" value="TreeGrafter"/>
</dbReference>
<dbReference type="GO" id="GO:0009266">
    <property type="term" value="P:response to temperature stimulus"/>
    <property type="evidence" value="ECO:0007669"/>
    <property type="project" value="UniProtKB-ARBA"/>
</dbReference>
<dbReference type="GO" id="GO:0009581">
    <property type="term" value="P:detection of external stimulus"/>
    <property type="evidence" value="ECO:0007669"/>
    <property type="project" value="UniProtKB-ARBA"/>
</dbReference>
<dbReference type="GO" id="GO:0007168">
    <property type="term" value="P:receptor guanylyl cyclase signaling pathway"/>
    <property type="evidence" value="ECO:0007669"/>
    <property type="project" value="TreeGrafter"/>
</dbReference>
<dbReference type="InterPro" id="IPR011009">
    <property type="entry name" value="Kinase-like_dom_sf"/>
</dbReference>
<dbReference type="PROSITE" id="PS00452">
    <property type="entry name" value="GUANYLATE_CYCLASE_1"/>
    <property type="match status" value="1"/>
</dbReference>
<feature type="domain" description="Protein kinase" evidence="18">
    <location>
        <begin position="493"/>
        <end position="811"/>
    </location>
</feature>
<dbReference type="SUPFAM" id="SSF56112">
    <property type="entry name" value="Protein kinase-like (PK-like)"/>
    <property type="match status" value="1"/>
</dbReference>
<dbReference type="Pfam" id="PF07714">
    <property type="entry name" value="PK_Tyr_Ser-Thr"/>
    <property type="match status" value="1"/>
</dbReference>
<keyword evidence="13 15" id="KW-0141">cGMP biosynthesis</keyword>
<dbReference type="InterPro" id="IPR018297">
    <property type="entry name" value="A/G_cyclase_CS"/>
</dbReference>
<dbReference type="GO" id="GO:0005525">
    <property type="term" value="F:GTP binding"/>
    <property type="evidence" value="ECO:0007669"/>
    <property type="project" value="UniProtKB-KW"/>
</dbReference>
<keyword evidence="5" id="KW-0732">Signal</keyword>
<evidence type="ECO:0000256" key="7">
    <source>
        <dbReference type="ARBA" id="ARBA00022989"/>
    </source>
</evidence>
<name>A0A914VTQ6_9BILA</name>
<protein>
    <recommendedName>
        <fullName evidence="3 15">Guanylate cyclase</fullName>
        <ecNumber evidence="3 15">4.6.1.2</ecNumber>
    </recommendedName>
</protein>
<evidence type="ECO:0000256" key="5">
    <source>
        <dbReference type="ARBA" id="ARBA00022729"/>
    </source>
</evidence>
<dbReference type="InterPro" id="IPR001170">
    <property type="entry name" value="ANPR/GUC"/>
</dbReference>
<dbReference type="InterPro" id="IPR028082">
    <property type="entry name" value="Peripla_BP_I"/>
</dbReference>
<keyword evidence="4 17" id="KW-0812">Transmembrane</keyword>
<dbReference type="CDD" id="cd07302">
    <property type="entry name" value="CHD"/>
    <property type="match status" value="1"/>
</dbReference>
<evidence type="ECO:0000256" key="16">
    <source>
        <dbReference type="SAM" id="Coils"/>
    </source>
</evidence>
<dbReference type="Gene3D" id="3.40.50.2300">
    <property type="match status" value="2"/>
</dbReference>
<dbReference type="GO" id="GO:0042330">
    <property type="term" value="P:taxis"/>
    <property type="evidence" value="ECO:0007669"/>
    <property type="project" value="UniProtKB-ARBA"/>
</dbReference>
<dbReference type="GO" id="GO:0035556">
    <property type="term" value="P:intracellular signal transduction"/>
    <property type="evidence" value="ECO:0007669"/>
    <property type="project" value="InterPro"/>
</dbReference>
<dbReference type="Gene3D" id="3.30.70.1230">
    <property type="entry name" value="Nucleotide cyclase"/>
    <property type="match status" value="1"/>
</dbReference>
<proteinExistence type="inferred from homology"/>
<dbReference type="Pfam" id="PF00211">
    <property type="entry name" value="Guanylate_cyc"/>
    <property type="match status" value="1"/>
</dbReference>
<dbReference type="PRINTS" id="PR00255">
    <property type="entry name" value="NATPEPTIDER"/>
</dbReference>
<dbReference type="GO" id="GO:0005886">
    <property type="term" value="C:plasma membrane"/>
    <property type="evidence" value="ECO:0007669"/>
    <property type="project" value="TreeGrafter"/>
</dbReference>
<dbReference type="GO" id="GO:0004383">
    <property type="term" value="F:guanylate cyclase activity"/>
    <property type="evidence" value="ECO:0007669"/>
    <property type="project" value="UniProtKB-EC"/>
</dbReference>
<dbReference type="PROSITE" id="PS50011">
    <property type="entry name" value="PROTEIN_KINASE_DOM"/>
    <property type="match status" value="1"/>
</dbReference>
<comment type="catalytic activity">
    <reaction evidence="1 15">
        <text>GTP = 3',5'-cyclic GMP + diphosphate</text>
        <dbReference type="Rhea" id="RHEA:13665"/>
        <dbReference type="ChEBI" id="CHEBI:33019"/>
        <dbReference type="ChEBI" id="CHEBI:37565"/>
        <dbReference type="ChEBI" id="CHEBI:57746"/>
        <dbReference type="EC" id="4.6.1.2"/>
    </reaction>
</comment>
<evidence type="ECO:0000256" key="4">
    <source>
        <dbReference type="ARBA" id="ARBA00022692"/>
    </source>
</evidence>
<dbReference type="InterPro" id="IPR050401">
    <property type="entry name" value="Cyclic_nucleotide_synthase"/>
</dbReference>
<dbReference type="AlphaFoldDB" id="A0A914VTQ6"/>
<dbReference type="InterPro" id="IPR000719">
    <property type="entry name" value="Prot_kinase_dom"/>
</dbReference>
<dbReference type="SUPFAM" id="SSF55073">
    <property type="entry name" value="Nucleotide cyclase"/>
    <property type="match status" value="1"/>
</dbReference>
<dbReference type="GO" id="GO:0043005">
    <property type="term" value="C:neuron projection"/>
    <property type="evidence" value="ECO:0007669"/>
    <property type="project" value="UniProtKB-ARBA"/>
</dbReference>
<dbReference type="InterPro" id="IPR029787">
    <property type="entry name" value="Nucleotide_cyclase"/>
</dbReference>
<dbReference type="GO" id="GO:0009582">
    <property type="term" value="P:detection of abiotic stimulus"/>
    <property type="evidence" value="ECO:0007669"/>
    <property type="project" value="UniProtKB-ARBA"/>
</dbReference>
<evidence type="ECO:0000313" key="20">
    <source>
        <dbReference type="Proteomes" id="UP000887566"/>
    </source>
</evidence>
<dbReference type="InterPro" id="IPR001245">
    <property type="entry name" value="Ser-Thr/Tyr_kinase_cat_dom"/>
</dbReference>
<dbReference type="SMART" id="SM00044">
    <property type="entry name" value="CYCc"/>
    <property type="match status" value="1"/>
</dbReference>
<dbReference type="WBParaSite" id="PSAMB.scaffold2376size23518.g17480.t1">
    <property type="protein sequence ID" value="PSAMB.scaffold2376size23518.g17480.t1"/>
    <property type="gene ID" value="PSAMB.scaffold2376size23518.g17480"/>
</dbReference>
<keyword evidence="20" id="KW-1185">Reference proteome</keyword>
<dbReference type="PANTHER" id="PTHR11920">
    <property type="entry name" value="GUANYLYL CYCLASE"/>
    <property type="match status" value="1"/>
</dbReference>
<evidence type="ECO:0000256" key="11">
    <source>
        <dbReference type="ARBA" id="ARBA00023180"/>
    </source>
</evidence>
<dbReference type="Pfam" id="PF01094">
    <property type="entry name" value="ANF_receptor"/>
    <property type="match status" value="1"/>
</dbReference>
<evidence type="ECO:0000256" key="15">
    <source>
        <dbReference type="RuleBase" id="RU003431"/>
    </source>
</evidence>
<evidence type="ECO:0000256" key="9">
    <source>
        <dbReference type="ARBA" id="ARBA00023136"/>
    </source>
</evidence>
<dbReference type="GO" id="GO:0005524">
    <property type="term" value="F:ATP binding"/>
    <property type="evidence" value="ECO:0007669"/>
    <property type="project" value="InterPro"/>
</dbReference>
<dbReference type="PANTHER" id="PTHR11920:SF498">
    <property type="entry name" value="RECEPTOR-TYPE GUANYLATE CYCLASE GCY-8"/>
    <property type="match status" value="1"/>
</dbReference>
<evidence type="ECO:0000256" key="3">
    <source>
        <dbReference type="ARBA" id="ARBA00012202"/>
    </source>
</evidence>
<feature type="transmembrane region" description="Helical" evidence="17">
    <location>
        <begin position="455"/>
        <end position="475"/>
    </location>
</feature>
<keyword evidence="11" id="KW-0325">Glycoprotein</keyword>
<evidence type="ECO:0000256" key="13">
    <source>
        <dbReference type="ARBA" id="ARBA00023293"/>
    </source>
</evidence>
<evidence type="ECO:0000256" key="1">
    <source>
        <dbReference type="ARBA" id="ARBA00001436"/>
    </source>
</evidence>
<dbReference type="CDD" id="cd06352">
    <property type="entry name" value="PBP1_NPR_GC-like"/>
    <property type="match status" value="1"/>
</dbReference>
<evidence type="ECO:0000259" key="18">
    <source>
        <dbReference type="PROSITE" id="PS50011"/>
    </source>
</evidence>
<dbReference type="EC" id="4.6.1.2" evidence="3 15"/>
<organism evidence="20 21">
    <name type="scientific">Plectus sambesii</name>
    <dbReference type="NCBI Taxonomy" id="2011161"/>
    <lineage>
        <taxon>Eukaryota</taxon>
        <taxon>Metazoa</taxon>
        <taxon>Ecdysozoa</taxon>
        <taxon>Nematoda</taxon>
        <taxon>Chromadorea</taxon>
        <taxon>Plectida</taxon>
        <taxon>Plectina</taxon>
        <taxon>Plectoidea</taxon>
        <taxon>Plectidae</taxon>
        <taxon>Plectus</taxon>
    </lineage>
</organism>
<evidence type="ECO:0000256" key="12">
    <source>
        <dbReference type="ARBA" id="ARBA00023239"/>
    </source>
</evidence>
<dbReference type="InterPro" id="IPR001828">
    <property type="entry name" value="ANF_lig-bd_rcpt"/>
</dbReference>
<dbReference type="Gene3D" id="1.10.510.10">
    <property type="entry name" value="Transferase(Phosphotransferase) domain 1"/>
    <property type="match status" value="1"/>
</dbReference>
<evidence type="ECO:0000256" key="8">
    <source>
        <dbReference type="ARBA" id="ARBA00023134"/>
    </source>
</evidence>
<keyword evidence="9 17" id="KW-0472">Membrane</keyword>
<evidence type="ECO:0000256" key="10">
    <source>
        <dbReference type="ARBA" id="ARBA00023170"/>
    </source>
</evidence>
<dbReference type="InterPro" id="IPR001054">
    <property type="entry name" value="A/G_cyclase"/>
</dbReference>